<dbReference type="SUPFAM" id="SSF54909">
    <property type="entry name" value="Dimeric alpha+beta barrel"/>
    <property type="match status" value="1"/>
</dbReference>
<dbReference type="Gene3D" id="3.30.70.100">
    <property type="match status" value="1"/>
</dbReference>
<dbReference type="PROSITE" id="PS51725">
    <property type="entry name" value="ABM"/>
    <property type="match status" value="1"/>
</dbReference>
<evidence type="ECO:0000313" key="2">
    <source>
        <dbReference type="EMBL" id="MDE5417898.1"/>
    </source>
</evidence>
<dbReference type="RefSeq" id="WP_275109234.1">
    <property type="nucleotide sequence ID" value="NZ_JAKJSC010000001.1"/>
</dbReference>
<comment type="caution">
    <text evidence="2">The sequence shown here is derived from an EMBL/GenBank/DDBJ whole genome shotgun (WGS) entry which is preliminary data.</text>
</comment>
<dbReference type="EMBL" id="JAKJSC010000001">
    <property type="protein sequence ID" value="MDE5417898.1"/>
    <property type="molecule type" value="Genomic_DNA"/>
</dbReference>
<feature type="domain" description="ABM" evidence="1">
    <location>
        <begin position="6"/>
        <end position="94"/>
    </location>
</feature>
<keyword evidence="2" id="KW-0503">Monooxygenase</keyword>
<reference evidence="2 3" key="1">
    <citation type="submission" date="2022-01" db="EMBL/GenBank/DDBJ databases">
        <title>Labilibaculum sp. nov, a marine bacterium isolated from Antarctica.</title>
        <authorList>
            <person name="Dai W."/>
        </authorList>
    </citation>
    <scope>NUCLEOTIDE SEQUENCE [LARGE SCALE GENOMIC DNA]</scope>
    <source>
        <strain evidence="2 3">DW002</strain>
    </source>
</reference>
<sequence>MKDQKISIVARILVREGEADTVKAELLKLADLSKSDKGCINYDLHQDKENSNLFFVYENWKNPDALQKHVESTHFTEYMKATELATEEFVVNKMIHIA</sequence>
<dbReference type="GO" id="GO:0004497">
    <property type="term" value="F:monooxygenase activity"/>
    <property type="evidence" value="ECO:0007669"/>
    <property type="project" value="UniProtKB-KW"/>
</dbReference>
<dbReference type="InterPro" id="IPR007138">
    <property type="entry name" value="ABM_dom"/>
</dbReference>
<gene>
    <name evidence="2" type="ORF">L3049_07750</name>
</gene>
<name>A0ABT5VTS8_9BACT</name>
<keyword evidence="3" id="KW-1185">Reference proteome</keyword>
<evidence type="ECO:0000313" key="3">
    <source>
        <dbReference type="Proteomes" id="UP001528920"/>
    </source>
</evidence>
<evidence type="ECO:0000259" key="1">
    <source>
        <dbReference type="PROSITE" id="PS51725"/>
    </source>
</evidence>
<accession>A0ABT5VTS8</accession>
<dbReference type="Pfam" id="PF03992">
    <property type="entry name" value="ABM"/>
    <property type="match status" value="1"/>
</dbReference>
<dbReference type="InterPro" id="IPR011008">
    <property type="entry name" value="Dimeric_a/b-barrel"/>
</dbReference>
<dbReference type="PANTHER" id="PTHR33336">
    <property type="entry name" value="QUINOL MONOOXYGENASE YGIN-RELATED"/>
    <property type="match status" value="1"/>
</dbReference>
<protein>
    <submittedName>
        <fullName evidence="2">Antibiotic biosynthesis monooxygenase</fullName>
    </submittedName>
</protein>
<dbReference type="Proteomes" id="UP001528920">
    <property type="component" value="Unassembled WGS sequence"/>
</dbReference>
<dbReference type="InterPro" id="IPR050744">
    <property type="entry name" value="AI-2_Isomerase_LsrG"/>
</dbReference>
<dbReference type="PANTHER" id="PTHR33336:SF3">
    <property type="entry name" value="ABM DOMAIN-CONTAINING PROTEIN"/>
    <property type="match status" value="1"/>
</dbReference>
<organism evidence="2 3">
    <name type="scientific">Paralabilibaculum antarcticum</name>
    <dbReference type="NCBI Taxonomy" id="2912572"/>
    <lineage>
        <taxon>Bacteria</taxon>
        <taxon>Pseudomonadati</taxon>
        <taxon>Bacteroidota</taxon>
        <taxon>Bacteroidia</taxon>
        <taxon>Marinilabiliales</taxon>
        <taxon>Marinifilaceae</taxon>
        <taxon>Paralabilibaculum</taxon>
    </lineage>
</organism>
<proteinExistence type="predicted"/>
<keyword evidence="2" id="KW-0560">Oxidoreductase</keyword>